<dbReference type="OrthoDB" id="5654358at2"/>
<dbReference type="RefSeq" id="WP_058482022.1">
    <property type="nucleotide sequence ID" value="NZ_CAAAII010000002.1"/>
</dbReference>
<dbReference type="STRING" id="452.Lspi_0081"/>
<dbReference type="EMBL" id="LNYX01000001">
    <property type="protein sequence ID" value="KTD66318.1"/>
    <property type="molecule type" value="Genomic_DNA"/>
</dbReference>
<dbReference type="Proteomes" id="UP000054877">
    <property type="component" value="Unassembled WGS sequence"/>
</dbReference>
<keyword evidence="1" id="KW-0175">Coiled coil</keyword>
<evidence type="ECO:0000313" key="2">
    <source>
        <dbReference type="EMBL" id="KTD66318.1"/>
    </source>
</evidence>
<gene>
    <name evidence="2" type="ORF">Lspi_0081</name>
</gene>
<feature type="coiled-coil region" evidence="1">
    <location>
        <begin position="835"/>
        <end position="883"/>
    </location>
</feature>
<dbReference type="AlphaFoldDB" id="A0A0W0ZC05"/>
<evidence type="ECO:0000313" key="3">
    <source>
        <dbReference type="Proteomes" id="UP000054877"/>
    </source>
</evidence>
<organism evidence="2 3">
    <name type="scientific">Legionella spiritensis</name>
    <dbReference type="NCBI Taxonomy" id="452"/>
    <lineage>
        <taxon>Bacteria</taxon>
        <taxon>Pseudomonadati</taxon>
        <taxon>Pseudomonadota</taxon>
        <taxon>Gammaproteobacteria</taxon>
        <taxon>Legionellales</taxon>
        <taxon>Legionellaceae</taxon>
        <taxon>Legionella</taxon>
    </lineage>
</organism>
<accession>A0A0W0ZC05</accession>
<feature type="coiled-coil region" evidence="1">
    <location>
        <begin position="458"/>
        <end position="492"/>
    </location>
</feature>
<comment type="caution">
    <text evidence="2">The sequence shown here is derived from an EMBL/GenBank/DDBJ whole genome shotgun (WGS) entry which is preliminary data.</text>
</comment>
<sequence>MNIFEALNILRNDLAEINNGKLPVTTMEGLDDASQSQQNFFNKDLFPADLPLPDDMVSDEERQDYSNKVLQAIWNIAAHTSKGYWKAVLNFTEIKKSFIYLDKKTWVPKIIDERTYLVGKALQTFFENAVNDENLAIIPVKDVRDDLRKNLRGMESVLNQRITTYEMHHENVLKKSREALLVKKERLRIWHEEHGKFIGKLDELEQFVQENGRIMNSWFRGDDVASLKQRARLTDTLRKELQEAATTFAEFNSRWHEENTVLDLPDEIPVSRFILNLESGKDDPLQLWLELFNHDCDNLPSEKISGALEDTWQDGNKDTADLEDNIYLMILNQHSSLFPAIIEATDELATFKEALQKHAEMLLDKEMPVLAFVDYETDEYHITLSEDPDPIERLEDNIRIYDKKIEVMQRHQQQLILFKRTVDTDFESNNPLPSSENEHLKGKRHFEFARTETRQTVLETISQRIELTQRLIDRASLEKNDLEDTLSRYSASKRQDMRQQAEARVRRAFNNMHDKSGKTEAQANHAYTQFMRMYNPAVKRIEAATMGISTHGHSLDQLEKKGKERREFLATAYKALQDYRDIINSHQGLYIPAALIPKEPLKAFLECNDGIGEFIDDVYETEREASGWGGFNRANFSNKLNHYTSIIGPSEFDWDLDTILEYVDEKISLIEFELQTDIRLSDIHGKPNVALLKKDHLWQLQMEYQSVQKKKDQFANQLEQEEPREQWERQKMGLEQRKAWATLQYRLDKTDHQLAMIALDYLRLDHKLLARQEAQDELTEIVENLASKNPEDALAFYEEQKERINTLQAHALLAARTDYRDKTDEELEKSTGWSLNSLQKELETLEKLVKDVNEPSEEQLAKQKRLQKEYRQLSDKQKHLKTSRQELNSSASKTIVKLESILEEAGQSIARQPSEAESPVLRPELEMEIEEIEPIHEHASQTFQEKTDAIATHYFSYEENSFNDYLQKRAATFWLKDFFSHLLAMGLGCLGYKTDAQERAEYIDELNDAFTDYREAPDGIKALEHVRGETTNKKYLLNLIDYGLSHFSSRTEPGEEGYEASLASKLTAFKTDMEEADKLFPRPEMEEVEAFSFH</sequence>
<dbReference type="PATRIC" id="fig|452.5.peg.91"/>
<keyword evidence="3" id="KW-1185">Reference proteome</keyword>
<name>A0A0W0ZC05_LEGSP</name>
<protein>
    <submittedName>
        <fullName evidence="2">Uncharacterized protein</fullName>
    </submittedName>
</protein>
<reference evidence="2 3" key="1">
    <citation type="submission" date="2015-11" db="EMBL/GenBank/DDBJ databases">
        <title>Genomic analysis of 38 Legionella species identifies large and diverse effector repertoires.</title>
        <authorList>
            <person name="Burstein D."/>
            <person name="Amaro F."/>
            <person name="Zusman T."/>
            <person name="Lifshitz Z."/>
            <person name="Cohen O."/>
            <person name="Gilbert J.A."/>
            <person name="Pupko T."/>
            <person name="Shuman H.A."/>
            <person name="Segal G."/>
        </authorList>
    </citation>
    <scope>NUCLEOTIDE SEQUENCE [LARGE SCALE GENOMIC DNA]</scope>
    <source>
        <strain evidence="2 3">Mt.St.Helens-9</strain>
    </source>
</reference>
<proteinExistence type="predicted"/>
<evidence type="ECO:0000256" key="1">
    <source>
        <dbReference type="SAM" id="Coils"/>
    </source>
</evidence>